<organism evidence="1 2">
    <name type="scientific">Miniphocaeibacter halophilus</name>
    <dbReference type="NCBI Taxonomy" id="2931922"/>
    <lineage>
        <taxon>Bacteria</taxon>
        <taxon>Bacillati</taxon>
        <taxon>Bacillota</taxon>
        <taxon>Tissierellia</taxon>
        <taxon>Tissierellales</taxon>
        <taxon>Peptoniphilaceae</taxon>
        <taxon>Miniphocaeibacter</taxon>
    </lineage>
</organism>
<protein>
    <submittedName>
        <fullName evidence="1">Cache 3/Cache 2 fusion domain-containing protein</fullName>
    </submittedName>
</protein>
<keyword evidence="2" id="KW-1185">Reference proteome</keyword>
<name>A0AC61MR87_9FIRM</name>
<dbReference type="EMBL" id="CP066744">
    <property type="protein sequence ID" value="QQK08046.1"/>
    <property type="molecule type" value="Genomic_DNA"/>
</dbReference>
<gene>
    <name evidence="1" type="ORF">JFY71_00470</name>
</gene>
<dbReference type="Proteomes" id="UP000595814">
    <property type="component" value="Chromosome"/>
</dbReference>
<reference evidence="1 2" key="1">
    <citation type="journal article" date="2022" name="Int. J. Syst. Evol. Microbiol.">
        <title>Miniphocaeibacter halophilus sp. nov., an ammonium-tolerant acetate-producing bacterium isolated from a biogas system.</title>
        <authorList>
            <person name="Schnurer A."/>
            <person name="Singh A."/>
            <person name="Bi S."/>
            <person name="Qiao W."/>
            <person name="Westerholm M."/>
        </authorList>
    </citation>
    <scope>NUCLEOTIDE SEQUENCE [LARGE SCALE GENOMIC DNA]</scope>
    <source>
        <strain evidence="1 2">AMB_01</strain>
    </source>
</reference>
<evidence type="ECO:0000313" key="2">
    <source>
        <dbReference type="Proteomes" id="UP000595814"/>
    </source>
</evidence>
<evidence type="ECO:0000313" key="1">
    <source>
        <dbReference type="EMBL" id="QQK08046.1"/>
    </source>
</evidence>
<accession>A0AC61MR87</accession>
<sequence>MKINKVKLIAYCGMVALLASLILGLLGYSNNTNEIDNIKNQLLKMHVENNINLTMKYIKNSYGTLTQGDETLLDANGNSIEGEFGVVDSVLEDLGDKSTIFVRVNDDFKRISTNIMDDGNERATDTYLGRDHNAYETVIKGNLYTGEAEILGENYYTAYEPIKDINNNVIGLLFVGMPTEDLDKVINSHDTKMGNINILIIVFRAIALGSLIVLVGASVFETKDDKKKISSKKDKSNKLE</sequence>
<proteinExistence type="predicted"/>